<dbReference type="EMBL" id="BGZK01000002">
    <property type="protein sequence ID" value="GBO99264.1"/>
    <property type="molecule type" value="Genomic_DNA"/>
</dbReference>
<dbReference type="GO" id="GO:0044547">
    <property type="term" value="F:DNA topoisomerase binding"/>
    <property type="evidence" value="ECO:0007669"/>
    <property type="project" value="TreeGrafter"/>
</dbReference>
<protein>
    <submittedName>
        <fullName evidence="2">Mariner Mos1 transposase</fullName>
    </submittedName>
</protein>
<dbReference type="GO" id="GO:0003697">
    <property type="term" value="F:single-stranded DNA binding"/>
    <property type="evidence" value="ECO:0007669"/>
    <property type="project" value="TreeGrafter"/>
</dbReference>
<dbReference type="OrthoDB" id="616263at2759"/>
<dbReference type="GO" id="GO:0000729">
    <property type="term" value="P:DNA double-strand break processing"/>
    <property type="evidence" value="ECO:0007669"/>
    <property type="project" value="TreeGrafter"/>
</dbReference>
<dbReference type="Pfam" id="PF01359">
    <property type="entry name" value="Transposase_1"/>
    <property type="match status" value="1"/>
</dbReference>
<dbReference type="GO" id="GO:0003690">
    <property type="term" value="F:double-stranded DNA binding"/>
    <property type="evidence" value="ECO:0007669"/>
    <property type="project" value="TreeGrafter"/>
</dbReference>
<keyword evidence="3" id="KW-1185">Reference proteome</keyword>
<accession>A0A4C1SAY5</accession>
<dbReference type="STRING" id="151549.A0A4C1SAY5"/>
<dbReference type="AlphaFoldDB" id="A0A4C1SAY5"/>
<proteinExistence type="predicted"/>
<dbReference type="GO" id="GO:0000793">
    <property type="term" value="C:condensed chromosome"/>
    <property type="evidence" value="ECO:0007669"/>
    <property type="project" value="TreeGrafter"/>
</dbReference>
<dbReference type="GO" id="GO:0035861">
    <property type="term" value="C:site of double-strand break"/>
    <property type="evidence" value="ECO:0007669"/>
    <property type="project" value="TreeGrafter"/>
</dbReference>
<evidence type="ECO:0000313" key="3">
    <source>
        <dbReference type="Proteomes" id="UP000299102"/>
    </source>
</evidence>
<dbReference type="PANTHER" id="PTHR46060:SF2">
    <property type="entry name" value="HISTONE-LYSINE N-METHYLTRANSFERASE SETMAR"/>
    <property type="match status" value="1"/>
</dbReference>
<dbReference type="GO" id="GO:0046975">
    <property type="term" value="F:histone H3K36 methyltransferase activity"/>
    <property type="evidence" value="ECO:0007669"/>
    <property type="project" value="TreeGrafter"/>
</dbReference>
<name>A0A4C1SAY5_EUMVA</name>
<comment type="caution">
    <text evidence="2">The sequence shown here is derived from an EMBL/GenBank/DDBJ whole genome shotgun (WGS) entry which is preliminary data.</text>
</comment>
<evidence type="ECO:0000313" key="2">
    <source>
        <dbReference type="EMBL" id="GBO99264.1"/>
    </source>
</evidence>
<gene>
    <name evidence="2" type="ORF">EVAR_533_1</name>
</gene>
<dbReference type="PANTHER" id="PTHR46060">
    <property type="entry name" value="MARINER MOS1 TRANSPOSASE-LIKE PROTEIN"/>
    <property type="match status" value="1"/>
</dbReference>
<dbReference type="GO" id="GO:0000014">
    <property type="term" value="F:single-stranded DNA endodeoxyribonuclease activity"/>
    <property type="evidence" value="ECO:0007669"/>
    <property type="project" value="TreeGrafter"/>
</dbReference>
<reference evidence="2 3" key="1">
    <citation type="journal article" date="2019" name="Commun. Biol.">
        <title>The bagworm genome reveals a unique fibroin gene that provides high tensile strength.</title>
        <authorList>
            <person name="Kono N."/>
            <person name="Nakamura H."/>
            <person name="Ohtoshi R."/>
            <person name="Tomita M."/>
            <person name="Numata K."/>
            <person name="Arakawa K."/>
        </authorList>
    </citation>
    <scope>NUCLEOTIDE SEQUENCE [LARGE SCALE GENOMIC DNA]</scope>
</reference>
<feature type="region of interest" description="Disordered" evidence="1">
    <location>
        <begin position="38"/>
        <end position="57"/>
    </location>
</feature>
<dbReference type="InterPro" id="IPR036397">
    <property type="entry name" value="RNaseH_sf"/>
</dbReference>
<dbReference type="Proteomes" id="UP000299102">
    <property type="component" value="Unassembled WGS sequence"/>
</dbReference>
<organism evidence="2 3">
    <name type="scientific">Eumeta variegata</name>
    <name type="common">Bagworm moth</name>
    <name type="synonym">Eumeta japonica</name>
    <dbReference type="NCBI Taxonomy" id="151549"/>
    <lineage>
        <taxon>Eukaryota</taxon>
        <taxon>Metazoa</taxon>
        <taxon>Ecdysozoa</taxon>
        <taxon>Arthropoda</taxon>
        <taxon>Hexapoda</taxon>
        <taxon>Insecta</taxon>
        <taxon>Pterygota</taxon>
        <taxon>Neoptera</taxon>
        <taxon>Endopterygota</taxon>
        <taxon>Lepidoptera</taxon>
        <taxon>Glossata</taxon>
        <taxon>Ditrysia</taxon>
        <taxon>Tineoidea</taxon>
        <taxon>Psychidae</taxon>
        <taxon>Oiketicinae</taxon>
        <taxon>Eumeta</taxon>
    </lineage>
</organism>
<dbReference type="GO" id="GO:0015074">
    <property type="term" value="P:DNA integration"/>
    <property type="evidence" value="ECO:0007669"/>
    <property type="project" value="TreeGrafter"/>
</dbReference>
<evidence type="ECO:0000256" key="1">
    <source>
        <dbReference type="SAM" id="MobiDB-lite"/>
    </source>
</evidence>
<dbReference type="GO" id="GO:0042800">
    <property type="term" value="F:histone H3K4 methyltransferase activity"/>
    <property type="evidence" value="ECO:0007669"/>
    <property type="project" value="TreeGrafter"/>
</dbReference>
<sequence length="118" mass="13493">MCIWWDWKGEEYELLPPGKTMNSVLYCKQLMRLKQEVQKKRPELSNRKGVVVHHDNTRPHAFLPTRQILREFDWEARSPTRQGVKRADSGERGASGADAADSRLIRRDSAPGRAPGAP</sequence>
<dbReference type="GO" id="GO:0031297">
    <property type="term" value="P:replication fork processing"/>
    <property type="evidence" value="ECO:0007669"/>
    <property type="project" value="TreeGrafter"/>
</dbReference>
<dbReference type="InterPro" id="IPR052709">
    <property type="entry name" value="Transposase-MT_Hybrid"/>
</dbReference>
<dbReference type="Gene3D" id="3.30.420.10">
    <property type="entry name" value="Ribonuclease H-like superfamily/Ribonuclease H"/>
    <property type="match status" value="1"/>
</dbReference>
<dbReference type="GO" id="GO:0006303">
    <property type="term" value="P:double-strand break repair via nonhomologous end joining"/>
    <property type="evidence" value="ECO:0007669"/>
    <property type="project" value="TreeGrafter"/>
</dbReference>
<dbReference type="GO" id="GO:0005634">
    <property type="term" value="C:nucleus"/>
    <property type="evidence" value="ECO:0007669"/>
    <property type="project" value="TreeGrafter"/>
</dbReference>
<feature type="region of interest" description="Disordered" evidence="1">
    <location>
        <begin position="78"/>
        <end position="118"/>
    </location>
</feature>
<dbReference type="GO" id="GO:0044774">
    <property type="term" value="P:mitotic DNA integrity checkpoint signaling"/>
    <property type="evidence" value="ECO:0007669"/>
    <property type="project" value="TreeGrafter"/>
</dbReference>
<dbReference type="InterPro" id="IPR001888">
    <property type="entry name" value="Transposase_1"/>
</dbReference>
<feature type="compositionally biased region" description="Basic and acidic residues" evidence="1">
    <location>
        <begin position="100"/>
        <end position="110"/>
    </location>
</feature>